<dbReference type="EMBL" id="NHRY01000139">
    <property type="protein sequence ID" value="PPQ33752.1"/>
    <property type="molecule type" value="Genomic_DNA"/>
</dbReference>
<dbReference type="Gene3D" id="3.10.20.30">
    <property type="match status" value="1"/>
</dbReference>
<dbReference type="AlphaFoldDB" id="A0A2S6NGI2"/>
<dbReference type="Pfam" id="PF00111">
    <property type="entry name" value="Fer2"/>
    <property type="match status" value="1"/>
</dbReference>
<dbReference type="CDD" id="cd00207">
    <property type="entry name" value="fer2"/>
    <property type="match status" value="1"/>
</dbReference>
<evidence type="ECO:0000313" key="3">
    <source>
        <dbReference type="Proteomes" id="UP000239724"/>
    </source>
</evidence>
<dbReference type="InterPro" id="IPR036010">
    <property type="entry name" value="2Fe-2S_ferredoxin-like_sf"/>
</dbReference>
<evidence type="ECO:0000313" key="2">
    <source>
        <dbReference type="EMBL" id="PPQ33752.1"/>
    </source>
</evidence>
<sequence>MTAMDQTEIRTVHRIRVPGTDIDVPCRPQQNVLDAFERRGLCRDIRIGCRNGGCGVCRVQVLEGTVRADRMGANHVTADERLAGYALACRIYPESDLLIAAAPRNPCATRARTDETIATADRRLVGTQTACLHRHGPACPGHDE</sequence>
<comment type="caution">
    <text evidence="2">The sequence shown here is derived from an EMBL/GenBank/DDBJ whole genome shotgun (WGS) entry which is preliminary data.</text>
</comment>
<keyword evidence="3" id="KW-1185">Reference proteome</keyword>
<dbReference type="InterPro" id="IPR001041">
    <property type="entry name" value="2Fe-2S_ferredoxin-type"/>
</dbReference>
<dbReference type="SUPFAM" id="SSF54292">
    <property type="entry name" value="2Fe-2S ferredoxin-like"/>
    <property type="match status" value="1"/>
</dbReference>
<evidence type="ECO:0000259" key="1">
    <source>
        <dbReference type="PROSITE" id="PS51085"/>
    </source>
</evidence>
<protein>
    <recommendedName>
        <fullName evidence="1">2Fe-2S ferredoxin-type domain-containing protein</fullName>
    </recommendedName>
</protein>
<name>A0A2S6NGI2_RHOGL</name>
<gene>
    <name evidence="2" type="ORF">CCS01_13875</name>
</gene>
<dbReference type="GO" id="GO:0051537">
    <property type="term" value="F:2 iron, 2 sulfur cluster binding"/>
    <property type="evidence" value="ECO:0007669"/>
    <property type="project" value="InterPro"/>
</dbReference>
<organism evidence="2 3">
    <name type="scientific">Rhodopila globiformis</name>
    <name type="common">Rhodopseudomonas globiformis</name>
    <dbReference type="NCBI Taxonomy" id="1071"/>
    <lineage>
        <taxon>Bacteria</taxon>
        <taxon>Pseudomonadati</taxon>
        <taxon>Pseudomonadota</taxon>
        <taxon>Alphaproteobacteria</taxon>
        <taxon>Acetobacterales</taxon>
        <taxon>Acetobacteraceae</taxon>
        <taxon>Rhodopila</taxon>
    </lineage>
</organism>
<dbReference type="InterPro" id="IPR006058">
    <property type="entry name" value="2Fe2S_fd_BS"/>
</dbReference>
<dbReference type="Proteomes" id="UP000239724">
    <property type="component" value="Unassembled WGS sequence"/>
</dbReference>
<proteinExistence type="predicted"/>
<dbReference type="InterPro" id="IPR012675">
    <property type="entry name" value="Beta-grasp_dom_sf"/>
</dbReference>
<accession>A0A2S6NGI2</accession>
<feature type="domain" description="2Fe-2S ferredoxin-type" evidence="1">
    <location>
        <begin position="13"/>
        <end position="105"/>
    </location>
</feature>
<dbReference type="PROSITE" id="PS00197">
    <property type="entry name" value="2FE2S_FER_1"/>
    <property type="match status" value="1"/>
</dbReference>
<dbReference type="PROSITE" id="PS51085">
    <property type="entry name" value="2FE2S_FER_2"/>
    <property type="match status" value="1"/>
</dbReference>
<reference evidence="2 3" key="1">
    <citation type="journal article" date="2018" name="Arch. Microbiol.">
        <title>New insights into the metabolic potential of the phototrophic purple bacterium Rhodopila globiformis DSM 161(T) from its draft genome sequence and evidence for a vanadium-dependent nitrogenase.</title>
        <authorList>
            <person name="Imhoff J.F."/>
            <person name="Rahn T."/>
            <person name="Kunzel S."/>
            <person name="Neulinger S.C."/>
        </authorList>
    </citation>
    <scope>NUCLEOTIDE SEQUENCE [LARGE SCALE GENOMIC DNA]</scope>
    <source>
        <strain evidence="2 3">DSM 161</strain>
    </source>
</reference>